<accession>A0A0G2EDT5</accession>
<feature type="transmembrane region" description="Helical" evidence="1">
    <location>
        <begin position="83"/>
        <end position="102"/>
    </location>
</feature>
<comment type="caution">
    <text evidence="3">The sequence shown here is derived from an EMBL/GenBank/DDBJ whole genome shotgun (WGS) entry which is preliminary data.</text>
</comment>
<dbReference type="InterPro" id="IPR042099">
    <property type="entry name" value="ANL_N_sf"/>
</dbReference>
<keyword evidence="1" id="KW-0812">Transmembrane</keyword>
<dbReference type="AlphaFoldDB" id="A0A0G2EDT5"/>
<dbReference type="PROSITE" id="PS00455">
    <property type="entry name" value="AMP_BINDING"/>
    <property type="match status" value="1"/>
</dbReference>
<dbReference type="GO" id="GO:0030729">
    <property type="term" value="F:acetoacetate-CoA ligase activity"/>
    <property type="evidence" value="ECO:0007669"/>
    <property type="project" value="InterPro"/>
</dbReference>
<dbReference type="OrthoDB" id="10253869at2759"/>
<reference evidence="3 4" key="1">
    <citation type="submission" date="2015-05" db="EMBL/GenBank/DDBJ databases">
        <title>Distinctive expansion of gene families associated with plant cell wall degradation and secondary metabolism in the genomes of grapevine trunk pathogens.</title>
        <authorList>
            <person name="Lawrence D.P."/>
            <person name="Travadon R."/>
            <person name="Rolshausen P.E."/>
            <person name="Baumgartner K."/>
        </authorList>
    </citation>
    <scope>NUCLEOTIDE SEQUENCE [LARGE SCALE GENOMIC DNA]</scope>
    <source>
        <strain evidence="3">UCRPC4</strain>
    </source>
</reference>
<dbReference type="PANTHER" id="PTHR42921:SF4">
    <property type="entry name" value="ACETOACETYL-COA SYNTHASE (AFU_ORTHOLOGUE AFUA_8G04770)"/>
    <property type="match status" value="1"/>
</dbReference>
<name>A0A0G2EDT5_PHACM</name>
<sequence>MAEVPARAVALTAVGIAFASGFAFSGVTISSPVLSVLLLPGPATPLPTKEDPSKEPVSKKPVTTSSHLARQWAKLFDIGKKKGPLTIVVSVVCYVGAAISLPKDFRGRETRIKLLAAATLLDLLVFPFTLTFMHPTNLQLISRAQQAESPIGDDIDQTLGTVTQESPYVRTEDLIRRWEGDDFARSLIVRHPNVKSTEMWKFKTTVEEATGESFADFNDLYQYSITHRPQFWLHCFRFFPLVYSGNAPPLERVFNASAPMSQVENHNWFPGVKLNWAENLLYTGEPGSGVRTKRHKEDDKIAITEVREGGMEKRNITWKDLRIRTARLAQAMKARGVTKGDRVAVVASNSLDTLVVLLAITTLGGIFSSSSTDVGIKGNLDRLLQIRPKWVFFDDFAVYNGKAVDLRQKMRDVVEGMSGIREFEGVVSMPRFLDRRAANISAVSKATKLREFLGQFGEADEEPEFVRGDFSTPFIIVYSSGTTGSPKCIVHGAGNCIISASKEFRLHRTTSHKSKVLQFTTTGWIMYLSNPYALMVGASVVLYDGSPFIPDLTTLIKLASSERVTHFGISPRYLQELEKNGIVPKEVANLEALEVVTSTGMVLSDALFEWFYDIGFPENVHLDNISGGTDIAGAFGSGNPLDPLYVGGCQGLCLGTPTVVYDATIEGGSGVHGRPVKDGVPGELVAFSTFPNMPVAFWGENGKQKYFDSYFSRYREVWTHGDFVMVHPVTKQIAFLGRADGVLNPSGVRFGSGEIYGILEKHFSVDVQDSICVGQRRPQDSDETVMLFILMRQGRNLTMRLIQDIKSTIRKELSPRHVPKYIIETPAIPTTINMKKVELPVKQIISGKIVQPSGTLANPESLKFFYQFSKIEEIAEKLQSKL</sequence>
<dbReference type="NCBIfam" id="TIGR01217">
    <property type="entry name" value="ac_ac_CoA_syn"/>
    <property type="match status" value="1"/>
</dbReference>
<dbReference type="Gene3D" id="3.30.300.30">
    <property type="match status" value="1"/>
</dbReference>
<gene>
    <name evidence="3" type="ORF">UCRPC4_g03872</name>
</gene>
<protein>
    <submittedName>
        <fullName evidence="3">Putative acetoacetylsynthase</fullName>
    </submittedName>
</protein>
<feature type="transmembrane region" description="Helical" evidence="1">
    <location>
        <begin position="114"/>
        <end position="133"/>
    </location>
</feature>
<dbReference type="InterPro" id="IPR000873">
    <property type="entry name" value="AMP-dep_synth/lig_dom"/>
</dbReference>
<dbReference type="SUPFAM" id="SSF56801">
    <property type="entry name" value="Acetyl-CoA synthetase-like"/>
    <property type="match status" value="1"/>
</dbReference>
<evidence type="ECO:0000313" key="4">
    <source>
        <dbReference type="Proteomes" id="UP000053317"/>
    </source>
</evidence>
<keyword evidence="4" id="KW-1185">Reference proteome</keyword>
<evidence type="ECO:0000313" key="3">
    <source>
        <dbReference type="EMBL" id="KKY21077.1"/>
    </source>
</evidence>
<keyword evidence="1" id="KW-1133">Transmembrane helix</keyword>
<feature type="domain" description="AMP-dependent synthetase/ligase" evidence="2">
    <location>
        <begin position="296"/>
        <end position="685"/>
    </location>
</feature>
<dbReference type="Pfam" id="PF08592">
    <property type="entry name" value="Anthrone_oxy"/>
    <property type="match status" value="1"/>
</dbReference>
<evidence type="ECO:0000259" key="2">
    <source>
        <dbReference type="Pfam" id="PF00501"/>
    </source>
</evidence>
<dbReference type="InterPro" id="IPR005914">
    <property type="entry name" value="Acac_CoA_synth"/>
</dbReference>
<dbReference type="Gene3D" id="3.40.50.12780">
    <property type="entry name" value="N-terminal domain of ligase-like"/>
    <property type="match status" value="1"/>
</dbReference>
<dbReference type="EMBL" id="LCWF01000088">
    <property type="protein sequence ID" value="KKY21077.1"/>
    <property type="molecule type" value="Genomic_DNA"/>
</dbReference>
<organism evidence="3 4">
    <name type="scientific">Phaeomoniella chlamydospora</name>
    <name type="common">Phaeoacremonium chlamydosporum</name>
    <dbReference type="NCBI Taxonomy" id="158046"/>
    <lineage>
        <taxon>Eukaryota</taxon>
        <taxon>Fungi</taxon>
        <taxon>Dikarya</taxon>
        <taxon>Ascomycota</taxon>
        <taxon>Pezizomycotina</taxon>
        <taxon>Eurotiomycetes</taxon>
        <taxon>Chaetothyriomycetidae</taxon>
        <taxon>Phaeomoniellales</taxon>
        <taxon>Phaeomoniellaceae</taxon>
        <taxon>Phaeomoniella</taxon>
    </lineage>
</organism>
<dbReference type="InterPro" id="IPR045851">
    <property type="entry name" value="AMP-bd_C_sf"/>
</dbReference>
<dbReference type="Proteomes" id="UP000053317">
    <property type="component" value="Unassembled WGS sequence"/>
</dbReference>
<evidence type="ECO:0000256" key="1">
    <source>
        <dbReference type="SAM" id="Phobius"/>
    </source>
</evidence>
<dbReference type="PANTHER" id="PTHR42921">
    <property type="entry name" value="ACETOACETYL-COA SYNTHETASE"/>
    <property type="match status" value="1"/>
</dbReference>
<keyword evidence="1" id="KW-0472">Membrane</keyword>
<dbReference type="Pfam" id="PF00501">
    <property type="entry name" value="AMP-binding"/>
    <property type="match status" value="1"/>
</dbReference>
<dbReference type="GO" id="GO:0006629">
    <property type="term" value="P:lipid metabolic process"/>
    <property type="evidence" value="ECO:0007669"/>
    <property type="project" value="InterPro"/>
</dbReference>
<dbReference type="InterPro" id="IPR013901">
    <property type="entry name" value="Anthrone_oxy"/>
</dbReference>
<reference evidence="3 4" key="2">
    <citation type="submission" date="2015-05" db="EMBL/GenBank/DDBJ databases">
        <authorList>
            <person name="Morales-Cruz A."/>
            <person name="Amrine K.C."/>
            <person name="Cantu D."/>
        </authorList>
    </citation>
    <scope>NUCLEOTIDE SEQUENCE [LARGE SCALE GENOMIC DNA]</scope>
    <source>
        <strain evidence="3">UCRPC4</strain>
    </source>
</reference>
<dbReference type="InterPro" id="IPR020845">
    <property type="entry name" value="AMP-binding_CS"/>
</dbReference>
<proteinExistence type="predicted"/>